<dbReference type="GO" id="GO:0046872">
    <property type="term" value="F:metal ion binding"/>
    <property type="evidence" value="ECO:0007669"/>
    <property type="project" value="UniProtKB-KW"/>
</dbReference>
<dbReference type="EMBL" id="UYRR01035414">
    <property type="protein sequence ID" value="VDK64536.1"/>
    <property type="molecule type" value="Genomic_DNA"/>
</dbReference>
<keyword evidence="1" id="KW-0479">Metal-binding</keyword>
<evidence type="ECO:0000256" key="2">
    <source>
        <dbReference type="ARBA" id="ARBA00023008"/>
    </source>
</evidence>
<keyword evidence="6" id="KW-1185">Reference proteome</keyword>
<dbReference type="Gene3D" id="1.10.1280.10">
    <property type="entry name" value="Di-copper center containing domain from catechol oxidase"/>
    <property type="match status" value="1"/>
</dbReference>
<dbReference type="Proteomes" id="UP000267096">
    <property type="component" value="Unassembled WGS sequence"/>
</dbReference>
<keyword evidence="2" id="KW-0186">Copper</keyword>
<dbReference type="InterPro" id="IPR008922">
    <property type="entry name" value="Di-copper_centre_dom_sf"/>
</dbReference>
<dbReference type="InterPro" id="IPR050316">
    <property type="entry name" value="Tyrosinase/Hemocyanin"/>
</dbReference>
<proteinExistence type="predicted"/>
<reference evidence="5 6" key="1">
    <citation type="submission" date="2018-11" db="EMBL/GenBank/DDBJ databases">
        <authorList>
            <consortium name="Pathogen Informatics"/>
        </authorList>
    </citation>
    <scope>NUCLEOTIDE SEQUENCE [LARGE SCALE GENOMIC DNA]</scope>
</reference>
<gene>
    <name evidence="5" type="ORF">ASIM_LOCUS18372</name>
</gene>
<dbReference type="PROSITE" id="PS00497">
    <property type="entry name" value="TYROSINASE_1"/>
    <property type="match status" value="1"/>
</dbReference>
<evidence type="ECO:0000259" key="4">
    <source>
        <dbReference type="PROSITE" id="PS00498"/>
    </source>
</evidence>
<feature type="domain" description="Tyrosinase copper-binding" evidence="4">
    <location>
        <begin position="207"/>
        <end position="218"/>
    </location>
</feature>
<dbReference type="PANTHER" id="PTHR11474:SF126">
    <property type="entry name" value="TYROSINASE-LIKE PROTEIN TYR-1-RELATED"/>
    <property type="match status" value="1"/>
</dbReference>
<dbReference type="InterPro" id="IPR002227">
    <property type="entry name" value="Tyrosinase_Cu-bd"/>
</dbReference>
<dbReference type="SUPFAM" id="SSF48056">
    <property type="entry name" value="Di-copper centre-containing domain"/>
    <property type="match status" value="1"/>
</dbReference>
<evidence type="ECO:0000313" key="5">
    <source>
        <dbReference type="EMBL" id="VDK64536.1"/>
    </source>
</evidence>
<sequence length="370" mass="42574">MPSGYPLRIAVRKEIRQLSDDERQRYYQAIRQLKQNGQYDEFASIHRDVAEASGAHSGPGFLPWHREFLKRVEIAIRMIDPSLAIPYWDSVLDSYLPDPRDSIMWSTMLLGENDQFGNVVNGPFAGFRTLEGRQTITRDLGLEGSVFRERDLNDVYAQGAIENVLSYTAPYTTCPYPVNFQALEYTHGRVHNWIGGDMKPIPRSANDPVFYLHHSFVDYIFEQWRQMRQNRWQREQEYSPDIEACENPQHFSNSAMRPFFNFVNKDGLSNAYTDNMYTYAPRPSCSMQNPSCASKFLFCDFHNGPPHCVSKIKMNGLCQGFEGEDACFGGICINAYCRPGTFQVVRSFVRIQFQTSVESTSTTMNDLREA</sequence>
<dbReference type="Pfam" id="PF00264">
    <property type="entry name" value="Tyrosinase"/>
    <property type="match status" value="1"/>
</dbReference>
<protein>
    <recommendedName>
        <fullName evidence="3 4">Tyrosinase copper-binding domain-containing protein</fullName>
    </recommendedName>
</protein>
<dbReference type="PROSITE" id="PS00498">
    <property type="entry name" value="TYROSINASE_2"/>
    <property type="match status" value="1"/>
</dbReference>
<organism evidence="5 6">
    <name type="scientific">Anisakis simplex</name>
    <name type="common">Herring worm</name>
    <dbReference type="NCBI Taxonomy" id="6269"/>
    <lineage>
        <taxon>Eukaryota</taxon>
        <taxon>Metazoa</taxon>
        <taxon>Ecdysozoa</taxon>
        <taxon>Nematoda</taxon>
        <taxon>Chromadorea</taxon>
        <taxon>Rhabditida</taxon>
        <taxon>Spirurina</taxon>
        <taxon>Ascaridomorpha</taxon>
        <taxon>Ascaridoidea</taxon>
        <taxon>Anisakidae</taxon>
        <taxon>Anisakis</taxon>
        <taxon>Anisakis simplex complex</taxon>
    </lineage>
</organism>
<evidence type="ECO:0000259" key="3">
    <source>
        <dbReference type="PROSITE" id="PS00497"/>
    </source>
</evidence>
<feature type="domain" description="Tyrosinase copper-binding" evidence="3">
    <location>
        <begin position="56"/>
        <end position="73"/>
    </location>
</feature>
<dbReference type="GO" id="GO:0016491">
    <property type="term" value="F:oxidoreductase activity"/>
    <property type="evidence" value="ECO:0007669"/>
    <property type="project" value="InterPro"/>
</dbReference>
<accession>A0A3P6RS07</accession>
<dbReference type="PANTHER" id="PTHR11474">
    <property type="entry name" value="TYROSINASE FAMILY MEMBER"/>
    <property type="match status" value="1"/>
</dbReference>
<dbReference type="PRINTS" id="PR00092">
    <property type="entry name" value="TYROSINASE"/>
</dbReference>
<dbReference type="OrthoDB" id="6132182at2759"/>
<evidence type="ECO:0000256" key="1">
    <source>
        <dbReference type="ARBA" id="ARBA00022723"/>
    </source>
</evidence>
<name>A0A3P6RS07_ANISI</name>
<evidence type="ECO:0000313" key="6">
    <source>
        <dbReference type="Proteomes" id="UP000267096"/>
    </source>
</evidence>
<dbReference type="AlphaFoldDB" id="A0A3P6RS07"/>